<evidence type="ECO:0000259" key="16">
    <source>
        <dbReference type="Pfam" id="PF17900"/>
    </source>
</evidence>
<dbReference type="GO" id="GO:0042277">
    <property type="term" value="F:peptide binding"/>
    <property type="evidence" value="ECO:0007669"/>
    <property type="project" value="TreeGrafter"/>
</dbReference>
<protein>
    <recommendedName>
        <fullName evidence="5">Aminopeptidase N</fullName>
        <ecNumber evidence="4">3.4.11.2</ecNumber>
    </recommendedName>
    <alternativeName>
        <fullName evidence="12">Alanine aminopeptidase</fullName>
    </alternativeName>
    <alternativeName>
        <fullName evidence="13">Lysyl aminopeptidase</fullName>
    </alternativeName>
</protein>
<dbReference type="GO" id="GO:0008270">
    <property type="term" value="F:zinc ion binding"/>
    <property type="evidence" value="ECO:0007669"/>
    <property type="project" value="InterPro"/>
</dbReference>
<evidence type="ECO:0000256" key="9">
    <source>
        <dbReference type="ARBA" id="ARBA00022801"/>
    </source>
</evidence>
<dbReference type="GO" id="GO:0016020">
    <property type="term" value="C:membrane"/>
    <property type="evidence" value="ECO:0007669"/>
    <property type="project" value="TreeGrafter"/>
</dbReference>
<dbReference type="InterPro" id="IPR045357">
    <property type="entry name" value="Aminopeptidase_N-like_N"/>
</dbReference>
<dbReference type="PANTHER" id="PTHR11533">
    <property type="entry name" value="PROTEASE M1 ZINC METALLOPROTEASE"/>
    <property type="match status" value="1"/>
</dbReference>
<dbReference type="EC" id="3.4.11.2" evidence="4"/>
<evidence type="ECO:0000256" key="12">
    <source>
        <dbReference type="ARBA" id="ARBA00029811"/>
    </source>
</evidence>
<dbReference type="InterPro" id="IPR001930">
    <property type="entry name" value="Peptidase_M1"/>
</dbReference>
<evidence type="ECO:0000259" key="14">
    <source>
        <dbReference type="Pfam" id="PF01433"/>
    </source>
</evidence>
<dbReference type="AlphaFoldDB" id="A0A563E581"/>
<dbReference type="Pfam" id="PF01433">
    <property type="entry name" value="Peptidase_M1"/>
    <property type="match status" value="1"/>
</dbReference>
<feature type="domain" description="ERAP1-like C-terminal" evidence="15">
    <location>
        <begin position="514"/>
        <end position="817"/>
    </location>
</feature>
<comment type="similarity">
    <text evidence="3">Belongs to the peptidase M1 family.</text>
</comment>
<dbReference type="SUPFAM" id="SSF55486">
    <property type="entry name" value="Metalloproteases ('zincins'), catalytic domain"/>
    <property type="match status" value="1"/>
</dbReference>
<dbReference type="Pfam" id="PF17900">
    <property type="entry name" value="Peptidase_M1_N"/>
    <property type="match status" value="1"/>
</dbReference>
<evidence type="ECO:0000256" key="2">
    <source>
        <dbReference type="ARBA" id="ARBA00001947"/>
    </source>
</evidence>
<evidence type="ECO:0000256" key="4">
    <source>
        <dbReference type="ARBA" id="ARBA00012564"/>
    </source>
</evidence>
<reference evidence="17 18" key="2">
    <citation type="submission" date="2019-08" db="EMBL/GenBank/DDBJ databases">
        <title>Jejuicoccus antrihumi gen. nov., sp. nov., a new member of the family Dermacoccaceae isolated from a cave.</title>
        <authorList>
            <person name="Schumann P."/>
            <person name="Kim I.S."/>
        </authorList>
    </citation>
    <scope>NUCLEOTIDE SEQUENCE [LARGE SCALE GENOMIC DNA]</scope>
    <source>
        <strain evidence="17 18">C5-26</strain>
    </source>
</reference>
<dbReference type="InterPro" id="IPR027268">
    <property type="entry name" value="Peptidase_M4/M1_CTD_sf"/>
</dbReference>
<dbReference type="Proteomes" id="UP000320244">
    <property type="component" value="Unassembled WGS sequence"/>
</dbReference>
<keyword evidence="18" id="KW-1185">Reference proteome</keyword>
<dbReference type="PANTHER" id="PTHR11533:SF174">
    <property type="entry name" value="PUROMYCIN-SENSITIVE AMINOPEPTIDASE-RELATED"/>
    <property type="match status" value="1"/>
</dbReference>
<dbReference type="GO" id="GO:0070006">
    <property type="term" value="F:metalloaminopeptidase activity"/>
    <property type="evidence" value="ECO:0007669"/>
    <property type="project" value="TreeGrafter"/>
</dbReference>
<dbReference type="OrthoDB" id="100605at2"/>
<gene>
    <name evidence="17" type="primary">pepN</name>
    <name evidence="17" type="ORF">FGL98_06170</name>
</gene>
<dbReference type="InterPro" id="IPR042097">
    <property type="entry name" value="Aminopeptidase_N-like_N_sf"/>
</dbReference>
<evidence type="ECO:0000313" key="18">
    <source>
        <dbReference type="Proteomes" id="UP000320244"/>
    </source>
</evidence>
<evidence type="ECO:0000256" key="1">
    <source>
        <dbReference type="ARBA" id="ARBA00000098"/>
    </source>
</evidence>
<dbReference type="GO" id="GO:0016285">
    <property type="term" value="F:alanyl aminopeptidase activity"/>
    <property type="evidence" value="ECO:0007669"/>
    <property type="project" value="UniProtKB-EC"/>
</dbReference>
<sequence>MAILQRSEAQQRSSLIDVTAYDIALDLDRGPDTFESVSTITFTSRTPGGSTFLDVKASAVESITMNGSSIDPARVSDERLTLADLAADNTVVVRATMSYGRDGQGLHRSVDNADGKAYIYGMSFLDAGPQIFACFDQPDLKAPYDVRVRAPKGWMVAGNGAATQTAPGEWTLATTKPMATYYMTVCAGPYATVADEHDGIPLRIHARASLGRQLIEQAEDLFRVTKQGFDYYHGLFGIRYPWGEYHQFFVPEFNAGAMENPGCVTLRDQYIFRGRASQQELLTRANTVTHEMAHMWFGDLVTMKWWDDLWLNESFAEYMAHRTCVEATEYTGAWVDMGIVRKNWGYAADRAPSTHPVAGSPAPDSDSALANFDGISYAKGASALRQLVAYVGDEAFLAGVRDHLETHAYGNATFAQFLASMEKSSGRPLDTWAHAWLGTPGADRLALDIGSVEDNIVSAVLTRRTPEPYPAERPHVLEVAGFTDGAPVWRERIELSASEQRIDSLVGQTLPKVVVPNVSDLTWATVVFDDGTLDQLPDQLPGIRDDDARQVIWSGLLGGMAHGTVDPRTVLDVFVAAWPTEDHQSIIATVADMVRSSLPGLFLPPEESDDAVAALGGAAQRMLDRLDPATTSVIPAARLLVSTSTDEARLGRWMAGEDLPTVLEGDQDFRWAATRRLASLDLIGDAQIDAQLEQDNTMSGVLAALSAKAYRPVPSAKAWAWSQLTTDTTLSAYQALAIASTFFRSTDLEVVRPYQERYFTQIPPLADHLGEFAVARIATACFPLTLVETSTVQAANQAVAHETMTAGVRRSMTDQLSVLQEALRSRRLFPKVA</sequence>
<comment type="caution">
    <text evidence="17">The sequence shown here is derived from an EMBL/GenBank/DDBJ whole genome shotgun (WGS) entry which is preliminary data.</text>
</comment>
<feature type="domain" description="Aminopeptidase N-like N-terminal" evidence="16">
    <location>
        <begin position="20"/>
        <end position="182"/>
    </location>
</feature>
<reference evidence="17 18" key="1">
    <citation type="submission" date="2019-05" db="EMBL/GenBank/DDBJ databases">
        <authorList>
            <person name="Lee S.D."/>
        </authorList>
    </citation>
    <scope>NUCLEOTIDE SEQUENCE [LARGE SCALE GENOMIC DNA]</scope>
    <source>
        <strain evidence="17 18">C5-26</strain>
    </source>
</reference>
<keyword evidence="8" id="KW-0479">Metal-binding</keyword>
<keyword evidence="9 17" id="KW-0378">Hydrolase</keyword>
<keyword evidence="7" id="KW-0645">Protease</keyword>
<dbReference type="InterPro" id="IPR024571">
    <property type="entry name" value="ERAP1-like_C_dom"/>
</dbReference>
<comment type="cofactor">
    <cofactor evidence="2">
        <name>Zn(2+)</name>
        <dbReference type="ChEBI" id="CHEBI:29105"/>
    </cofactor>
</comment>
<dbReference type="InterPro" id="IPR014782">
    <property type="entry name" value="Peptidase_M1_dom"/>
</dbReference>
<evidence type="ECO:0000256" key="8">
    <source>
        <dbReference type="ARBA" id="ARBA00022723"/>
    </source>
</evidence>
<dbReference type="InterPro" id="IPR012778">
    <property type="entry name" value="Pept_M1_aminopeptidase"/>
</dbReference>
<evidence type="ECO:0000256" key="13">
    <source>
        <dbReference type="ARBA" id="ARBA00031533"/>
    </source>
</evidence>
<dbReference type="GO" id="GO:0043171">
    <property type="term" value="P:peptide catabolic process"/>
    <property type="evidence" value="ECO:0007669"/>
    <property type="project" value="TreeGrafter"/>
</dbReference>
<evidence type="ECO:0000256" key="6">
    <source>
        <dbReference type="ARBA" id="ARBA00022438"/>
    </source>
</evidence>
<evidence type="ECO:0000256" key="7">
    <source>
        <dbReference type="ARBA" id="ARBA00022670"/>
    </source>
</evidence>
<dbReference type="EMBL" id="VCQV01000006">
    <property type="protein sequence ID" value="TWP37449.1"/>
    <property type="molecule type" value="Genomic_DNA"/>
</dbReference>
<dbReference type="Gene3D" id="1.10.390.10">
    <property type="entry name" value="Neutral Protease Domain 2"/>
    <property type="match status" value="1"/>
</dbReference>
<keyword evidence="10" id="KW-0862">Zinc</keyword>
<evidence type="ECO:0000256" key="11">
    <source>
        <dbReference type="ARBA" id="ARBA00023049"/>
    </source>
</evidence>
<dbReference type="PRINTS" id="PR00756">
    <property type="entry name" value="ALADIPTASE"/>
</dbReference>
<dbReference type="InterPro" id="IPR050344">
    <property type="entry name" value="Peptidase_M1_aminopeptidases"/>
</dbReference>
<evidence type="ECO:0000259" key="15">
    <source>
        <dbReference type="Pfam" id="PF11838"/>
    </source>
</evidence>
<dbReference type="SUPFAM" id="SSF63737">
    <property type="entry name" value="Leukotriene A4 hydrolase N-terminal domain"/>
    <property type="match status" value="1"/>
</dbReference>
<dbReference type="GO" id="GO:0005737">
    <property type="term" value="C:cytoplasm"/>
    <property type="evidence" value="ECO:0007669"/>
    <property type="project" value="TreeGrafter"/>
</dbReference>
<dbReference type="Gene3D" id="2.60.40.1730">
    <property type="entry name" value="tricorn interacting facor f3 domain"/>
    <property type="match status" value="1"/>
</dbReference>
<dbReference type="CDD" id="cd09602">
    <property type="entry name" value="M1_APN"/>
    <property type="match status" value="1"/>
</dbReference>
<dbReference type="GO" id="GO:0006508">
    <property type="term" value="P:proteolysis"/>
    <property type="evidence" value="ECO:0007669"/>
    <property type="project" value="UniProtKB-KW"/>
</dbReference>
<proteinExistence type="inferred from homology"/>
<evidence type="ECO:0000256" key="3">
    <source>
        <dbReference type="ARBA" id="ARBA00010136"/>
    </source>
</evidence>
<evidence type="ECO:0000313" key="17">
    <source>
        <dbReference type="EMBL" id="TWP37449.1"/>
    </source>
</evidence>
<keyword evidence="6 17" id="KW-0031">Aminopeptidase</keyword>
<organism evidence="17 18">
    <name type="scientific">Leekyejoonella antrihumi</name>
    <dbReference type="NCBI Taxonomy" id="1660198"/>
    <lineage>
        <taxon>Bacteria</taxon>
        <taxon>Bacillati</taxon>
        <taxon>Actinomycetota</taxon>
        <taxon>Actinomycetes</taxon>
        <taxon>Micrococcales</taxon>
        <taxon>Dermacoccaceae</taxon>
        <taxon>Leekyejoonella</taxon>
    </lineage>
</organism>
<evidence type="ECO:0000256" key="5">
    <source>
        <dbReference type="ARBA" id="ARBA00015611"/>
    </source>
</evidence>
<dbReference type="Pfam" id="PF11838">
    <property type="entry name" value="ERAP1_C"/>
    <property type="match status" value="1"/>
</dbReference>
<evidence type="ECO:0000256" key="10">
    <source>
        <dbReference type="ARBA" id="ARBA00022833"/>
    </source>
</evidence>
<comment type="catalytic activity">
    <reaction evidence="1">
        <text>Release of an N-terminal amino acid, Xaa-|-Yaa- from a peptide, amide or arylamide. Xaa is preferably Ala, but may be most amino acids including Pro (slow action). When a terminal hydrophobic residue is followed by a prolyl residue, the two may be released as an intact Xaa-Pro dipeptide.</text>
        <dbReference type="EC" id="3.4.11.2"/>
    </reaction>
</comment>
<name>A0A563E581_9MICO</name>
<accession>A0A563E581</accession>
<feature type="domain" description="Peptidase M1 membrane alanine aminopeptidase" evidence="14">
    <location>
        <begin position="224"/>
        <end position="436"/>
    </location>
</feature>
<dbReference type="GO" id="GO:0005615">
    <property type="term" value="C:extracellular space"/>
    <property type="evidence" value="ECO:0007669"/>
    <property type="project" value="TreeGrafter"/>
</dbReference>
<keyword evidence="11" id="KW-0482">Metalloprotease</keyword>
<dbReference type="NCBIfam" id="TIGR02412">
    <property type="entry name" value="pepN_strep_liv"/>
    <property type="match status" value="1"/>
</dbReference>